<name>A0ABW6A394_9BACT</name>
<dbReference type="EMBL" id="JBHUOZ010000001">
    <property type="protein sequence ID" value="MFD2919227.1"/>
    <property type="molecule type" value="Genomic_DNA"/>
</dbReference>
<dbReference type="RefSeq" id="WP_386096208.1">
    <property type="nucleotide sequence ID" value="NZ_JBHUOZ010000001.1"/>
</dbReference>
<sequence>MEYTKSQAPYLTNFKKVRYKLELTQYDETFKELKKLSIDKGEKDLGPLSPVVHYGATAIYVLYSRFADDNKIKMYVAKVNPDDLSVTLTKEIMEHDQNNQDFWGAIKRMEQAHILYTASKDDKKMWIVHVAPTQILSTVIDDELNVVQKTEPIPGKLVNIQVTGTYIGNDGNKVLVCRYYSDDKNKDYDRTVFFQTANTKWVSKLINLPDGFSLGYLSVQESRTSTKLYFSAEYFAKKHDEGNRGVLLGEINIAGQSISSPAIHPYTDELKQRILDLDFASRKNGEIVFLGRGIGYKITEMENGTIVLSGDMHTSASTTNGTTFYYVGPVIHVFITPNGKANMTLIPKKQANDAVTEFFNYVYKDKFICVYADIPKFQQKELNDKQIGLVRRVVEMVPVANVYDSDGKLLERKMLIDSPKKMKGNVMLGGRSKLADNVFLFPVGKSKVNLMGYYTDVNEFCYLEIL</sequence>
<protein>
    <submittedName>
        <fullName evidence="1">Uncharacterized protein</fullName>
    </submittedName>
</protein>
<gene>
    <name evidence="1" type="ORF">ACFS6H_05835</name>
</gene>
<dbReference type="Proteomes" id="UP001597511">
    <property type="component" value="Unassembled WGS sequence"/>
</dbReference>
<organism evidence="1 2">
    <name type="scientific">Terrimonas rubra</name>
    <dbReference type="NCBI Taxonomy" id="1035890"/>
    <lineage>
        <taxon>Bacteria</taxon>
        <taxon>Pseudomonadati</taxon>
        <taxon>Bacteroidota</taxon>
        <taxon>Chitinophagia</taxon>
        <taxon>Chitinophagales</taxon>
        <taxon>Chitinophagaceae</taxon>
        <taxon>Terrimonas</taxon>
    </lineage>
</organism>
<proteinExistence type="predicted"/>
<reference evidence="2" key="1">
    <citation type="journal article" date="2019" name="Int. J. Syst. Evol. Microbiol.">
        <title>The Global Catalogue of Microorganisms (GCM) 10K type strain sequencing project: providing services to taxonomists for standard genome sequencing and annotation.</title>
        <authorList>
            <consortium name="The Broad Institute Genomics Platform"/>
            <consortium name="The Broad Institute Genome Sequencing Center for Infectious Disease"/>
            <person name="Wu L."/>
            <person name="Ma J."/>
        </authorList>
    </citation>
    <scope>NUCLEOTIDE SEQUENCE [LARGE SCALE GENOMIC DNA]</scope>
    <source>
        <strain evidence="2">KCTC 23299</strain>
    </source>
</reference>
<accession>A0ABW6A394</accession>
<evidence type="ECO:0000313" key="1">
    <source>
        <dbReference type="EMBL" id="MFD2919227.1"/>
    </source>
</evidence>
<comment type="caution">
    <text evidence="1">The sequence shown here is derived from an EMBL/GenBank/DDBJ whole genome shotgun (WGS) entry which is preliminary data.</text>
</comment>
<keyword evidence="2" id="KW-1185">Reference proteome</keyword>
<evidence type="ECO:0000313" key="2">
    <source>
        <dbReference type="Proteomes" id="UP001597511"/>
    </source>
</evidence>